<dbReference type="RefSeq" id="WP_149113508.1">
    <property type="nucleotide sequence ID" value="NZ_CP042425.1"/>
</dbReference>
<keyword evidence="2" id="KW-1185">Reference proteome</keyword>
<reference evidence="2" key="1">
    <citation type="submission" date="2019-08" db="EMBL/GenBank/DDBJ databases">
        <title>Limnoglobus roseus gen. nov., sp. nov., a novel freshwater planctomycete with a giant genome from the family Gemmataceae.</title>
        <authorList>
            <person name="Kulichevskaya I.S."/>
            <person name="Naumoff D.G."/>
            <person name="Miroshnikov K."/>
            <person name="Ivanova A."/>
            <person name="Philippov D.A."/>
            <person name="Hakobyan A."/>
            <person name="Rijpstra I.C."/>
            <person name="Sinninghe Damste J.S."/>
            <person name="Liesack W."/>
            <person name="Dedysh S.N."/>
        </authorList>
    </citation>
    <scope>NUCLEOTIDE SEQUENCE [LARGE SCALE GENOMIC DNA]</scope>
    <source>
        <strain evidence="2">PX52</strain>
    </source>
</reference>
<dbReference type="InterPro" id="IPR010982">
    <property type="entry name" value="Lambda_DNA-bd_dom_sf"/>
</dbReference>
<protein>
    <submittedName>
        <fullName evidence="1">Uncharacterized protein</fullName>
    </submittedName>
</protein>
<accession>A0A5C1AJM7</accession>
<dbReference type="SUPFAM" id="SSF47413">
    <property type="entry name" value="lambda repressor-like DNA-binding domains"/>
    <property type="match status" value="1"/>
</dbReference>
<evidence type="ECO:0000313" key="1">
    <source>
        <dbReference type="EMBL" id="QEL19070.1"/>
    </source>
</evidence>
<proteinExistence type="predicted"/>
<name>A0A5C1AJM7_9BACT</name>
<dbReference type="EMBL" id="CP042425">
    <property type="protein sequence ID" value="QEL19070.1"/>
    <property type="molecule type" value="Genomic_DNA"/>
</dbReference>
<gene>
    <name evidence="1" type="ORF">PX52LOC_06127</name>
</gene>
<dbReference type="Gene3D" id="1.10.260.40">
    <property type="entry name" value="lambda repressor-like DNA-binding domains"/>
    <property type="match status" value="1"/>
</dbReference>
<organism evidence="1 2">
    <name type="scientific">Limnoglobus roseus</name>
    <dbReference type="NCBI Taxonomy" id="2598579"/>
    <lineage>
        <taxon>Bacteria</taxon>
        <taxon>Pseudomonadati</taxon>
        <taxon>Planctomycetota</taxon>
        <taxon>Planctomycetia</taxon>
        <taxon>Gemmatales</taxon>
        <taxon>Gemmataceae</taxon>
        <taxon>Limnoglobus</taxon>
    </lineage>
</organism>
<dbReference type="CDD" id="cd00093">
    <property type="entry name" value="HTH_XRE"/>
    <property type="match status" value="1"/>
</dbReference>
<dbReference type="GO" id="GO:0003677">
    <property type="term" value="F:DNA binding"/>
    <property type="evidence" value="ECO:0007669"/>
    <property type="project" value="InterPro"/>
</dbReference>
<dbReference type="InterPro" id="IPR001387">
    <property type="entry name" value="Cro/C1-type_HTH"/>
</dbReference>
<dbReference type="Proteomes" id="UP000324974">
    <property type="component" value="Chromosome"/>
</dbReference>
<sequence length="138" mass="15501">MQPIDVLAGVIEDSQLRVADLTELLRRAAAQVEAARPRKTEGKKEPKTWESFRSWLREKMDLLQLSERDLAKRTDLSTGSINGYLNPAGKFRSPSLVNALRILIAVDGSLDELIRIRDVLEEVGPFSITSKWAKRAIS</sequence>
<dbReference type="AlphaFoldDB" id="A0A5C1AJM7"/>
<evidence type="ECO:0000313" key="2">
    <source>
        <dbReference type="Proteomes" id="UP000324974"/>
    </source>
</evidence>
<dbReference type="KEGG" id="lrs:PX52LOC_06127"/>